<evidence type="ECO:0000256" key="7">
    <source>
        <dbReference type="SAM" id="MobiDB-lite"/>
    </source>
</evidence>
<evidence type="ECO:0000256" key="5">
    <source>
        <dbReference type="ARBA" id="ARBA00022833"/>
    </source>
</evidence>
<evidence type="ECO:0000313" key="11">
    <source>
        <dbReference type="Proteomes" id="UP001432216"/>
    </source>
</evidence>
<keyword evidence="11" id="KW-1185">Reference proteome</keyword>
<evidence type="ECO:0000256" key="6">
    <source>
        <dbReference type="ARBA" id="ARBA00023049"/>
    </source>
</evidence>
<gene>
    <name evidence="10" type="ORF">IAS62_002512</name>
</gene>
<dbReference type="PANTHER" id="PTHR22726:SF18">
    <property type="entry name" value="PEPTIDASE M48 DOMAIN-CONTAINING PROTEIN"/>
    <property type="match status" value="1"/>
</dbReference>
<feature type="compositionally biased region" description="Basic and acidic residues" evidence="7">
    <location>
        <begin position="539"/>
        <end position="560"/>
    </location>
</feature>
<dbReference type="Gene3D" id="3.30.2010.10">
    <property type="entry name" value="Metalloproteases ('zincins'), catalytic domain"/>
    <property type="match status" value="1"/>
</dbReference>
<reference evidence="10 11" key="1">
    <citation type="submission" date="2024-01" db="EMBL/GenBank/DDBJ databases">
        <title>Comparative genomics of Cryptococcus and Kwoniella reveals pathogenesis evolution and contrasting modes of karyotype evolution via chromosome fusion or intercentromeric recombination.</title>
        <authorList>
            <person name="Coelho M.A."/>
            <person name="David-Palma M."/>
            <person name="Shea T."/>
            <person name="Bowers K."/>
            <person name="McGinley-Smith S."/>
            <person name="Mohammad A.W."/>
            <person name="Gnirke A."/>
            <person name="Yurkov A.M."/>
            <person name="Nowrousian M."/>
            <person name="Sun S."/>
            <person name="Cuomo C.A."/>
            <person name="Heitman J."/>
        </authorList>
    </citation>
    <scope>NUCLEOTIDE SEQUENCE [LARGE SCALE GENOMIC DNA]</scope>
    <source>
        <strain evidence="10 11">7685027</strain>
    </source>
</reference>
<sequence length="560" mass="63830">MKLIRLSRLKVIQINGRPESEVYVVLTHCLQVFSKQLSIMHLLMDGLRHRVKLYRRYHFKSTVNIFGPPVRLSFLLKAFSSLIPSQSCCSTRSPPVVLLSNIAVIPTQFLASTSISTGLNIHSTQLKSVPGARYATSSLTHHFNKSLSRSFHSTNKRQDVLFVAMPALKSGLLNITRFSLLFLPFAIRYKLWKKYRRMSLLLLQIPIFAVCIILALGLDQSPRTGRWRLLLMSEHEELAWSRRKQREILNIDGHKLLPPDDPRSRQVARVTTRLITALEEGDRHIVYGANWPPKSQELSRLISEREALIGGEDRYYPPSGTAKSTYVPYRPPTRNPLKQFESPDWRLYVIDSPEVNAFALPSRDIFVYTGLLDTLPGDDIMLSAILAHEIAHVVERHTVENLGFLNLATVGFDVLRGLAFAFTISFPFITDSAGMCINWINNVLADRAYSRKLEMEADAVGLQIMATAGYDPRAACDLWELMACVEDDAATMGQGISVENRFTLLRTHPTSEVRQEALSKNMEGALKIWRDHRRKRQPKRMEKKQEKEDIVPEWDKVVSR</sequence>
<proteinExistence type="predicted"/>
<keyword evidence="8" id="KW-0812">Transmembrane</keyword>
<keyword evidence="6" id="KW-0482">Metalloprotease</keyword>
<dbReference type="InterPro" id="IPR051156">
    <property type="entry name" value="Mito/Outer_Membr_Metalloprot"/>
</dbReference>
<dbReference type="RefSeq" id="XP_064720444.1">
    <property type="nucleotide sequence ID" value="XM_064864372.1"/>
</dbReference>
<organism evidence="10 11">
    <name type="scientific">Cryptococcus decagattii</name>
    <dbReference type="NCBI Taxonomy" id="1859122"/>
    <lineage>
        <taxon>Eukaryota</taxon>
        <taxon>Fungi</taxon>
        <taxon>Dikarya</taxon>
        <taxon>Basidiomycota</taxon>
        <taxon>Agaricomycotina</taxon>
        <taxon>Tremellomycetes</taxon>
        <taxon>Tremellales</taxon>
        <taxon>Cryptococcaceae</taxon>
        <taxon>Cryptococcus</taxon>
        <taxon>Cryptococcus gattii species complex</taxon>
    </lineage>
</organism>
<dbReference type="Pfam" id="PF01435">
    <property type="entry name" value="Peptidase_M48"/>
    <property type="match status" value="1"/>
</dbReference>
<evidence type="ECO:0000256" key="8">
    <source>
        <dbReference type="SAM" id="Phobius"/>
    </source>
</evidence>
<protein>
    <recommendedName>
        <fullName evidence="9">Peptidase M48 domain-containing protein</fullName>
    </recommendedName>
</protein>
<keyword evidence="8" id="KW-0472">Membrane</keyword>
<evidence type="ECO:0000256" key="4">
    <source>
        <dbReference type="ARBA" id="ARBA00022801"/>
    </source>
</evidence>
<feature type="transmembrane region" description="Helical" evidence="8">
    <location>
        <begin position="199"/>
        <end position="218"/>
    </location>
</feature>
<evidence type="ECO:0000256" key="2">
    <source>
        <dbReference type="ARBA" id="ARBA00022670"/>
    </source>
</evidence>
<dbReference type="CDD" id="cd07331">
    <property type="entry name" value="M48C_Oma1_like"/>
    <property type="match status" value="1"/>
</dbReference>
<comment type="cofactor">
    <cofactor evidence="1">
        <name>Zn(2+)</name>
        <dbReference type="ChEBI" id="CHEBI:29105"/>
    </cofactor>
</comment>
<dbReference type="GeneID" id="89989285"/>
<name>A0ABZ2ARQ4_9TREE</name>
<evidence type="ECO:0000256" key="3">
    <source>
        <dbReference type="ARBA" id="ARBA00022723"/>
    </source>
</evidence>
<dbReference type="PANTHER" id="PTHR22726">
    <property type="entry name" value="METALLOENDOPEPTIDASE OMA1"/>
    <property type="match status" value="1"/>
</dbReference>
<accession>A0ABZ2ARQ4</accession>
<dbReference type="Proteomes" id="UP001432216">
    <property type="component" value="Chromosome 4"/>
</dbReference>
<keyword evidence="3" id="KW-0479">Metal-binding</keyword>
<feature type="domain" description="Peptidase M48" evidence="9">
    <location>
        <begin position="339"/>
        <end position="520"/>
    </location>
</feature>
<evidence type="ECO:0000259" key="9">
    <source>
        <dbReference type="Pfam" id="PF01435"/>
    </source>
</evidence>
<keyword evidence="2" id="KW-0645">Protease</keyword>
<keyword evidence="5" id="KW-0862">Zinc</keyword>
<evidence type="ECO:0000256" key="1">
    <source>
        <dbReference type="ARBA" id="ARBA00001947"/>
    </source>
</evidence>
<evidence type="ECO:0000313" key="10">
    <source>
        <dbReference type="EMBL" id="WVO21205.1"/>
    </source>
</evidence>
<keyword evidence="8" id="KW-1133">Transmembrane helix</keyword>
<dbReference type="EMBL" id="CP143809">
    <property type="protein sequence ID" value="WVO21205.1"/>
    <property type="molecule type" value="Genomic_DNA"/>
</dbReference>
<feature type="region of interest" description="Disordered" evidence="7">
    <location>
        <begin position="532"/>
        <end position="560"/>
    </location>
</feature>
<dbReference type="InterPro" id="IPR001915">
    <property type="entry name" value="Peptidase_M48"/>
</dbReference>
<keyword evidence="4" id="KW-0378">Hydrolase</keyword>